<name>A0A8E0VDA6_9TREM</name>
<evidence type="ECO:0000256" key="1">
    <source>
        <dbReference type="ARBA" id="ARBA00022618"/>
    </source>
</evidence>
<sequence length="303" mass="32857">MRCCQLRSFPRLPTLEANYNQLCHFDLVQNILTDNWWPPGDLSRGTTSASSVTVALPRPTIDFAVSHCLLALAMVLSGSGNLTVLRLVRQLRAIRLFRAKAEQSQQVRNNSFNPSSRCNAVPSAAARAAGTHQAAAAAAAGSSSGTLSGGPVSVAAVFGTVLGPSFGLQMVYASIVGLLFLGGGRLTLSNTPEAAAILCISFFPILPDHPGDNWYHLQALRHLYVLATRPRRLCAVDVDTGRVVLSNMRAKLQATNELITSQDTLIFPTNTLDELSWIEVNSNSDKYWPTVFYKGTTNWKLLE</sequence>
<keyword evidence="3" id="KW-0131">Cell cycle</keyword>
<organism evidence="4 5">
    <name type="scientific">Fasciolopsis buskii</name>
    <dbReference type="NCBI Taxonomy" id="27845"/>
    <lineage>
        <taxon>Eukaryota</taxon>
        <taxon>Metazoa</taxon>
        <taxon>Spiralia</taxon>
        <taxon>Lophotrochozoa</taxon>
        <taxon>Platyhelminthes</taxon>
        <taxon>Trematoda</taxon>
        <taxon>Digenea</taxon>
        <taxon>Plagiorchiida</taxon>
        <taxon>Echinostomata</taxon>
        <taxon>Echinostomatoidea</taxon>
        <taxon>Fasciolidae</taxon>
        <taxon>Fasciolopsis</taxon>
    </lineage>
</organism>
<reference evidence="4" key="1">
    <citation type="submission" date="2019-05" db="EMBL/GenBank/DDBJ databases">
        <title>Annotation for the trematode Fasciolopsis buski.</title>
        <authorList>
            <person name="Choi Y.-J."/>
        </authorList>
    </citation>
    <scope>NUCLEOTIDE SEQUENCE</scope>
    <source>
        <strain evidence="4">HT</strain>
        <tissue evidence="4">Whole worm</tissue>
    </source>
</reference>
<keyword evidence="5" id="KW-1185">Reference proteome</keyword>
<dbReference type="GO" id="GO:0007091">
    <property type="term" value="P:metaphase/anaphase transition of mitotic cell cycle"/>
    <property type="evidence" value="ECO:0007669"/>
    <property type="project" value="TreeGrafter"/>
</dbReference>
<gene>
    <name evidence="4" type="ORF">FBUS_09742</name>
</gene>
<evidence type="ECO:0000313" key="4">
    <source>
        <dbReference type="EMBL" id="KAA0185840.1"/>
    </source>
</evidence>
<dbReference type="GO" id="GO:0070979">
    <property type="term" value="P:protein K11-linked ubiquitination"/>
    <property type="evidence" value="ECO:0007669"/>
    <property type="project" value="TreeGrafter"/>
</dbReference>
<comment type="caution">
    <text evidence="4">The sequence shown here is derived from an EMBL/GenBank/DDBJ whole genome shotgun (WGS) entry which is preliminary data.</text>
</comment>
<protein>
    <submittedName>
        <fullName evidence="4">Anaphase-promoting complex subunit 1</fullName>
    </submittedName>
</protein>
<keyword evidence="2" id="KW-0498">Mitosis</keyword>
<dbReference type="GO" id="GO:0031145">
    <property type="term" value="P:anaphase-promoting complex-dependent catabolic process"/>
    <property type="evidence" value="ECO:0007669"/>
    <property type="project" value="TreeGrafter"/>
</dbReference>
<evidence type="ECO:0000256" key="3">
    <source>
        <dbReference type="ARBA" id="ARBA00023306"/>
    </source>
</evidence>
<dbReference type="OrthoDB" id="26401at2759"/>
<dbReference type="PANTHER" id="PTHR12827:SF3">
    <property type="entry name" value="ANAPHASE-PROMOTING COMPLEX SUBUNIT 1"/>
    <property type="match status" value="1"/>
</dbReference>
<evidence type="ECO:0000256" key="2">
    <source>
        <dbReference type="ARBA" id="ARBA00022776"/>
    </source>
</evidence>
<dbReference type="GO" id="GO:0005680">
    <property type="term" value="C:anaphase-promoting complex"/>
    <property type="evidence" value="ECO:0007669"/>
    <property type="project" value="InterPro"/>
</dbReference>
<accession>A0A8E0VDA6</accession>
<proteinExistence type="predicted"/>
<dbReference type="GO" id="GO:0060090">
    <property type="term" value="F:molecular adaptor activity"/>
    <property type="evidence" value="ECO:0007669"/>
    <property type="project" value="TreeGrafter"/>
</dbReference>
<dbReference type="InterPro" id="IPR024990">
    <property type="entry name" value="Apc1"/>
</dbReference>
<dbReference type="Proteomes" id="UP000728185">
    <property type="component" value="Unassembled WGS sequence"/>
</dbReference>
<dbReference type="AlphaFoldDB" id="A0A8E0VDA6"/>
<evidence type="ECO:0000313" key="5">
    <source>
        <dbReference type="Proteomes" id="UP000728185"/>
    </source>
</evidence>
<dbReference type="EMBL" id="LUCM01010183">
    <property type="protein sequence ID" value="KAA0185840.1"/>
    <property type="molecule type" value="Genomic_DNA"/>
</dbReference>
<keyword evidence="1" id="KW-0132">Cell division</keyword>
<dbReference type="GO" id="GO:0051301">
    <property type="term" value="P:cell division"/>
    <property type="evidence" value="ECO:0007669"/>
    <property type="project" value="UniProtKB-KW"/>
</dbReference>
<dbReference type="PANTHER" id="PTHR12827">
    <property type="entry name" value="MEIOTIC CHECKPOINT REGULATOR TSG24 FAMILY MEMBER"/>
    <property type="match status" value="1"/>
</dbReference>